<dbReference type="HOGENOM" id="CLU_000022_59_2_1"/>
<dbReference type="InterPro" id="IPR045851">
    <property type="entry name" value="AMP-bd_C_sf"/>
</dbReference>
<dbReference type="Gene3D" id="3.30.300.30">
    <property type="match status" value="1"/>
</dbReference>
<dbReference type="InterPro" id="IPR020845">
    <property type="entry name" value="AMP-binding_CS"/>
</dbReference>
<organism evidence="6 7">
    <name type="scientific">Hapsidospora chrysogenum (strain ATCC 11550 / CBS 779.69 / DSM 880 / IAM 14645 / JCM 23072 / IMI 49137)</name>
    <name type="common">Acremonium chrysogenum</name>
    <dbReference type="NCBI Taxonomy" id="857340"/>
    <lineage>
        <taxon>Eukaryota</taxon>
        <taxon>Fungi</taxon>
        <taxon>Dikarya</taxon>
        <taxon>Ascomycota</taxon>
        <taxon>Pezizomycotina</taxon>
        <taxon>Sordariomycetes</taxon>
        <taxon>Hypocreomycetidae</taxon>
        <taxon>Hypocreales</taxon>
        <taxon>Bionectriaceae</taxon>
        <taxon>Hapsidospora</taxon>
    </lineage>
</organism>
<protein>
    <submittedName>
        <fullName evidence="6">Putative acyl-coenzyme A synthetase-like protein</fullName>
    </submittedName>
</protein>
<dbReference type="OrthoDB" id="6509636at2759"/>
<evidence type="ECO:0000256" key="3">
    <source>
        <dbReference type="SAM" id="MobiDB-lite"/>
    </source>
</evidence>
<keyword evidence="2" id="KW-0436">Ligase</keyword>
<gene>
    <name evidence="6" type="ORF">ACRE_057230</name>
</gene>
<dbReference type="EMBL" id="JPKY01000067">
    <property type="protein sequence ID" value="KFH43538.1"/>
    <property type="molecule type" value="Genomic_DNA"/>
</dbReference>
<dbReference type="Gene3D" id="3.40.50.12780">
    <property type="entry name" value="N-terminal domain of ligase-like"/>
    <property type="match status" value="1"/>
</dbReference>
<evidence type="ECO:0000256" key="1">
    <source>
        <dbReference type="ARBA" id="ARBA00006432"/>
    </source>
</evidence>
<evidence type="ECO:0000259" key="5">
    <source>
        <dbReference type="Pfam" id="PF13193"/>
    </source>
</evidence>
<dbReference type="GO" id="GO:0016405">
    <property type="term" value="F:CoA-ligase activity"/>
    <property type="evidence" value="ECO:0007669"/>
    <property type="project" value="TreeGrafter"/>
</dbReference>
<dbReference type="Pfam" id="PF00501">
    <property type="entry name" value="AMP-binding"/>
    <property type="match status" value="1"/>
</dbReference>
<sequence>MIYNEGNEVEIPSIDLLTFLFDSQHCHAQETTILHAEASNPNSTSLTKSDARSITLQLAHWLRSEYGIASHGQDVVVSFSNGQSALPCLFYGIVAAEGIYSAASTLLSAEELAAQIQDGPAKLLVCSEDVREVAEEAAKRAGLSEKNVLILRSIPQISLEAVDGSAKWSYESGQQELTWRTVTDAEELRKTITCLVYSSGTTGRPKGVRISHANMVSEAFLPASMNRPIWSRWATAGKPFESRTLAHLGCAHISGVQGYFVNPFFDGGTVYWMPRLDFAAFLAHNAALKITTFFSLPLLYAAVTRHPAVTNQLASLRIAYSGGLPLDPRVYDSSKLGGEGEDRTLLSQTWGATETTGAATHMPPDRRDKTGSVGVLLPNVLMRLVDEHGKDVEKGQPGEAWLKGPIITSGYHNNDEANKLSLTDDGWYRTGDCVEVRGDLLYVLGRVKVNSPDTHMNRPAELTEPFFWQEIIKYQGHHISPAELEFLLVQHPAVADAAVMGTSWKDTEVPRAAVVLRPGMEGDDVLAQEIVSFVEERVPEYKRLRGGVAFVQAIPRLVSGKICRKKLWELMGA</sequence>
<feature type="domain" description="AMP-dependent synthetase/ligase" evidence="4">
    <location>
        <begin position="42"/>
        <end position="412"/>
    </location>
</feature>
<proteinExistence type="inferred from homology"/>
<evidence type="ECO:0000259" key="4">
    <source>
        <dbReference type="Pfam" id="PF00501"/>
    </source>
</evidence>
<dbReference type="Proteomes" id="UP000029964">
    <property type="component" value="Unassembled WGS sequence"/>
</dbReference>
<dbReference type="STRING" id="857340.A0A086T2F6"/>
<dbReference type="GO" id="GO:0019748">
    <property type="term" value="P:secondary metabolic process"/>
    <property type="evidence" value="ECO:0007669"/>
    <property type="project" value="TreeGrafter"/>
</dbReference>
<feature type="compositionally biased region" description="Low complexity" evidence="3">
    <location>
        <begin position="349"/>
        <end position="360"/>
    </location>
</feature>
<keyword evidence="7" id="KW-1185">Reference proteome</keyword>
<dbReference type="PROSITE" id="PS00455">
    <property type="entry name" value="AMP_BINDING"/>
    <property type="match status" value="1"/>
</dbReference>
<name>A0A086T2F6_HAPC1</name>
<feature type="domain" description="AMP-binding enzyme C-terminal" evidence="5">
    <location>
        <begin position="483"/>
        <end position="561"/>
    </location>
</feature>
<dbReference type="AlphaFoldDB" id="A0A086T2F6"/>
<dbReference type="PANTHER" id="PTHR24096">
    <property type="entry name" value="LONG-CHAIN-FATTY-ACID--COA LIGASE"/>
    <property type="match status" value="1"/>
</dbReference>
<dbReference type="Pfam" id="PF13193">
    <property type="entry name" value="AMP-binding_C"/>
    <property type="match status" value="1"/>
</dbReference>
<evidence type="ECO:0000256" key="2">
    <source>
        <dbReference type="ARBA" id="ARBA00022598"/>
    </source>
</evidence>
<evidence type="ECO:0000313" key="6">
    <source>
        <dbReference type="EMBL" id="KFH43538.1"/>
    </source>
</evidence>
<dbReference type="PANTHER" id="PTHR24096:SF149">
    <property type="entry name" value="AMP-BINDING DOMAIN-CONTAINING PROTEIN-RELATED"/>
    <property type="match status" value="1"/>
</dbReference>
<comment type="caution">
    <text evidence="6">The sequence shown here is derived from an EMBL/GenBank/DDBJ whole genome shotgun (WGS) entry which is preliminary data.</text>
</comment>
<dbReference type="InterPro" id="IPR025110">
    <property type="entry name" value="AMP-bd_C"/>
</dbReference>
<feature type="region of interest" description="Disordered" evidence="3">
    <location>
        <begin position="348"/>
        <end position="369"/>
    </location>
</feature>
<reference evidence="7" key="1">
    <citation type="journal article" date="2014" name="Genome Announc.">
        <title>Genome sequence and annotation of Acremonium chrysogenum, producer of the beta-lactam antibiotic cephalosporin C.</title>
        <authorList>
            <person name="Terfehr D."/>
            <person name="Dahlmann T.A."/>
            <person name="Specht T."/>
            <person name="Zadra I."/>
            <person name="Kuernsteiner H."/>
            <person name="Kueck U."/>
        </authorList>
    </citation>
    <scope>NUCLEOTIDE SEQUENCE [LARGE SCALE GENOMIC DNA]</scope>
    <source>
        <strain evidence="7">ATCC 11550 / CBS 779.69 / DSM 880 / IAM 14645 / JCM 23072 / IMI 49137</strain>
    </source>
</reference>
<comment type="similarity">
    <text evidence="1">Belongs to the ATP-dependent AMP-binding enzyme family.</text>
</comment>
<accession>A0A086T2F6</accession>
<dbReference type="InterPro" id="IPR042099">
    <property type="entry name" value="ANL_N_sf"/>
</dbReference>
<dbReference type="InterPro" id="IPR000873">
    <property type="entry name" value="AMP-dep_synth/lig_dom"/>
</dbReference>
<dbReference type="SUPFAM" id="SSF56801">
    <property type="entry name" value="Acetyl-CoA synthetase-like"/>
    <property type="match status" value="1"/>
</dbReference>
<evidence type="ECO:0000313" key="7">
    <source>
        <dbReference type="Proteomes" id="UP000029964"/>
    </source>
</evidence>